<dbReference type="GeneID" id="66102918"/>
<keyword evidence="1" id="KW-0175">Coiled coil</keyword>
<comment type="caution">
    <text evidence="4">The sequence shown here is derived from an EMBL/GenBank/DDBJ whole genome shotgun (WGS) entry which is preliminary data.</text>
</comment>
<accession>A0A9P7VKL1</accession>
<feature type="domain" description="F-box" evidence="3">
    <location>
        <begin position="139"/>
        <end position="195"/>
    </location>
</feature>
<proteinExistence type="predicted"/>
<evidence type="ECO:0000256" key="1">
    <source>
        <dbReference type="SAM" id="Coils"/>
    </source>
</evidence>
<evidence type="ECO:0000313" key="4">
    <source>
        <dbReference type="EMBL" id="KAG7442843.1"/>
    </source>
</evidence>
<dbReference type="Proteomes" id="UP000812287">
    <property type="component" value="Unassembled WGS sequence"/>
</dbReference>
<evidence type="ECO:0000259" key="3">
    <source>
        <dbReference type="Pfam" id="PF12937"/>
    </source>
</evidence>
<protein>
    <recommendedName>
        <fullName evidence="3">F-box domain-containing protein</fullName>
    </recommendedName>
</protein>
<dbReference type="RefSeq" id="XP_043036343.1">
    <property type="nucleotide sequence ID" value="XM_043180622.1"/>
</dbReference>
<dbReference type="InterPro" id="IPR001810">
    <property type="entry name" value="F-box_dom"/>
</dbReference>
<evidence type="ECO:0000313" key="5">
    <source>
        <dbReference type="Proteomes" id="UP000812287"/>
    </source>
</evidence>
<dbReference type="EMBL" id="MU250548">
    <property type="protein sequence ID" value="KAG7442843.1"/>
    <property type="molecule type" value="Genomic_DNA"/>
</dbReference>
<gene>
    <name evidence="4" type="ORF">BT62DRAFT_360073</name>
</gene>
<dbReference type="Pfam" id="PF12937">
    <property type="entry name" value="F-box-like"/>
    <property type="match status" value="1"/>
</dbReference>
<name>A0A9P7VKL1_9AGAR</name>
<feature type="compositionally biased region" description="Polar residues" evidence="2">
    <location>
        <begin position="18"/>
        <end position="28"/>
    </location>
</feature>
<dbReference type="SUPFAM" id="SSF52047">
    <property type="entry name" value="RNI-like"/>
    <property type="match status" value="1"/>
</dbReference>
<sequence length="568" mass="64355">MTTNRHRPGEKAKKFAATSEQSQPPTLTSNRTRALFSISFDAMANKRVPHCPDCGVATPKKLRFTDAPSPFRDLIAVNGIASRSEVEYYLQGVHNDISAQDDTIRRIKAALTEAENERKRLQWLADSHIALTSAFRKFPPEILTQIFHLVVASPPGERPDGIKQVFKGLWNIGAVCRLWRSIVLANPSLWASFTIEDSGSRSLVSLLDTLLDRSCEVGMTIAIRGSIWREKHVLERAFCTSHRWKRAWIEFSYMDEVSYDQIRGRLPLLEQLSLSAMMFAEAFSWGDFRVFEDAPRLREVVLGAGIPPAWRLLLPWSQITSLCMCHSVEVADLRAVLSIAPNLQSLSFQRIYGLDDDWEPKSEEDIVTCVSLQNIKVHEAALFRTVNLPSVQGIDLEISEDSLDGVNDEKTWLRLQINEVYSNFERMLNSVFRLTHLDITLSSLSAATMLFQMLVLKEDKTNVLPQLQCLKAKAAEVKEPDTFLKEINLGENIVDMLVSRYRQLPNSSLTVLQSAHIDLPCIPTLFWMHLRAREENSPGFQNLISTTSENGRFLICMGRTSRLVTNYS</sequence>
<dbReference type="OrthoDB" id="3050556at2759"/>
<organism evidence="4 5">
    <name type="scientific">Guyanagaster necrorhizus</name>
    <dbReference type="NCBI Taxonomy" id="856835"/>
    <lineage>
        <taxon>Eukaryota</taxon>
        <taxon>Fungi</taxon>
        <taxon>Dikarya</taxon>
        <taxon>Basidiomycota</taxon>
        <taxon>Agaricomycotina</taxon>
        <taxon>Agaricomycetes</taxon>
        <taxon>Agaricomycetidae</taxon>
        <taxon>Agaricales</taxon>
        <taxon>Marasmiineae</taxon>
        <taxon>Physalacriaceae</taxon>
        <taxon>Guyanagaster</taxon>
    </lineage>
</organism>
<feature type="region of interest" description="Disordered" evidence="2">
    <location>
        <begin position="1"/>
        <end position="28"/>
    </location>
</feature>
<keyword evidence="5" id="KW-1185">Reference proteome</keyword>
<reference evidence="4" key="1">
    <citation type="submission" date="2020-11" db="EMBL/GenBank/DDBJ databases">
        <title>Adaptations for nitrogen fixation in a non-lichenized fungal sporocarp promotes dispersal by wood-feeding termites.</title>
        <authorList>
            <consortium name="DOE Joint Genome Institute"/>
            <person name="Koch R.A."/>
            <person name="Yoon G."/>
            <person name="Arayal U."/>
            <person name="Lail K."/>
            <person name="Amirebrahimi M."/>
            <person name="Labutti K."/>
            <person name="Lipzen A."/>
            <person name="Riley R."/>
            <person name="Barry K."/>
            <person name="Henrissat B."/>
            <person name="Grigoriev I.V."/>
            <person name="Herr J.R."/>
            <person name="Aime M.C."/>
        </authorList>
    </citation>
    <scope>NUCLEOTIDE SEQUENCE</scope>
    <source>
        <strain evidence="4">MCA 3950</strain>
    </source>
</reference>
<feature type="coiled-coil region" evidence="1">
    <location>
        <begin position="97"/>
        <end position="124"/>
    </location>
</feature>
<evidence type="ECO:0000256" key="2">
    <source>
        <dbReference type="SAM" id="MobiDB-lite"/>
    </source>
</evidence>
<dbReference type="AlphaFoldDB" id="A0A9P7VKL1"/>
<dbReference type="Gene3D" id="1.20.1280.50">
    <property type="match status" value="1"/>
</dbReference>